<evidence type="ECO:0000313" key="4">
    <source>
        <dbReference type="Proteomes" id="UP001291623"/>
    </source>
</evidence>
<dbReference type="FunFam" id="1.20.1280.50:FF:000006">
    <property type="entry name" value="Transport inhibitor response 1"/>
    <property type="match status" value="1"/>
</dbReference>
<evidence type="ECO:0000259" key="2">
    <source>
        <dbReference type="Pfam" id="PF18791"/>
    </source>
</evidence>
<dbReference type="InterPro" id="IPR041567">
    <property type="entry name" value="COI1_F-box"/>
</dbReference>
<dbReference type="AlphaFoldDB" id="A0AAE1QSG2"/>
<accession>A0AAE1QSG2</accession>
<comment type="caution">
    <text evidence="3">The sequence shown here is derived from an EMBL/GenBank/DDBJ whole genome shotgun (WGS) entry which is preliminary data.</text>
</comment>
<dbReference type="CDD" id="cd22159">
    <property type="entry name" value="F-box_AtTIR1-like"/>
    <property type="match status" value="1"/>
</dbReference>
<feature type="domain" description="COI1 F-box" evidence="1">
    <location>
        <begin position="4"/>
        <end position="42"/>
    </location>
</feature>
<dbReference type="InterPro" id="IPR036047">
    <property type="entry name" value="F-box-like_dom_sf"/>
</dbReference>
<organism evidence="3 4">
    <name type="scientific">Anisodus tanguticus</name>
    <dbReference type="NCBI Taxonomy" id="243964"/>
    <lineage>
        <taxon>Eukaryota</taxon>
        <taxon>Viridiplantae</taxon>
        <taxon>Streptophyta</taxon>
        <taxon>Embryophyta</taxon>
        <taxon>Tracheophyta</taxon>
        <taxon>Spermatophyta</taxon>
        <taxon>Magnoliopsida</taxon>
        <taxon>eudicotyledons</taxon>
        <taxon>Gunneridae</taxon>
        <taxon>Pentapetalae</taxon>
        <taxon>asterids</taxon>
        <taxon>lamiids</taxon>
        <taxon>Solanales</taxon>
        <taxon>Solanaceae</taxon>
        <taxon>Solanoideae</taxon>
        <taxon>Hyoscyameae</taxon>
        <taxon>Anisodus</taxon>
    </lineage>
</organism>
<evidence type="ECO:0000259" key="1">
    <source>
        <dbReference type="Pfam" id="PF18511"/>
    </source>
</evidence>
<dbReference type="Pfam" id="PF18511">
    <property type="entry name" value="F-box_5"/>
    <property type="match status" value="1"/>
</dbReference>
<feature type="domain" description="Transport inhibitor response 1" evidence="2">
    <location>
        <begin position="62"/>
        <end position="108"/>
    </location>
</feature>
<reference evidence="3" key="1">
    <citation type="submission" date="2023-12" db="EMBL/GenBank/DDBJ databases">
        <title>Genome assembly of Anisodus tanguticus.</title>
        <authorList>
            <person name="Wang Y.-J."/>
        </authorList>
    </citation>
    <scope>NUCLEOTIDE SEQUENCE</scope>
    <source>
        <strain evidence="3">KB-2021</strain>
        <tissue evidence="3">Leaf</tissue>
    </source>
</reference>
<dbReference type="Pfam" id="PF18791">
    <property type="entry name" value="Transp_inhibit"/>
    <property type="match status" value="1"/>
</dbReference>
<proteinExistence type="predicted"/>
<protein>
    <submittedName>
        <fullName evidence="3">Uncharacterized protein</fullName>
    </submittedName>
</protein>
<keyword evidence="4" id="KW-1185">Reference proteome</keyword>
<gene>
    <name evidence="3" type="ORF">RND71_043247</name>
</gene>
<dbReference type="InterPro" id="IPR041101">
    <property type="entry name" value="Transp_inhibit"/>
</dbReference>
<dbReference type="EMBL" id="JAVYJV010000024">
    <property type="protein sequence ID" value="KAK4338760.1"/>
    <property type="molecule type" value="Genomic_DNA"/>
</dbReference>
<evidence type="ECO:0000313" key="3">
    <source>
        <dbReference type="EMBL" id="KAK4338760.1"/>
    </source>
</evidence>
<name>A0AAE1QSG2_9SOLA</name>
<dbReference type="Gene3D" id="3.80.10.10">
    <property type="entry name" value="Ribonuclease Inhibitor"/>
    <property type="match status" value="1"/>
</dbReference>
<dbReference type="SUPFAM" id="SSF81383">
    <property type="entry name" value="F-box domain"/>
    <property type="match status" value="1"/>
</dbReference>
<dbReference type="Gene3D" id="1.20.1280.50">
    <property type="match status" value="1"/>
</dbReference>
<sequence length="109" mass="12592">MAHSFLEQVLKHLFSFLASDKDRNSVSLVCKSWYEVERRCRKSVFIGNCYSVSPEIMIRRFPEVRSVNLKGKPHFADFNLVPEGWGAYVEPCIAAMSRSYPCLEEITLK</sequence>
<dbReference type="Proteomes" id="UP001291623">
    <property type="component" value="Unassembled WGS sequence"/>
</dbReference>
<dbReference type="InterPro" id="IPR032675">
    <property type="entry name" value="LRR_dom_sf"/>
</dbReference>